<feature type="region of interest" description="Disordered" evidence="1">
    <location>
        <begin position="486"/>
        <end position="572"/>
    </location>
</feature>
<feature type="compositionally biased region" description="Low complexity" evidence="1">
    <location>
        <begin position="337"/>
        <end position="356"/>
    </location>
</feature>
<feature type="compositionally biased region" description="Basic and acidic residues" evidence="1">
    <location>
        <begin position="509"/>
        <end position="529"/>
    </location>
</feature>
<evidence type="ECO:0000313" key="2">
    <source>
        <dbReference type="EMBL" id="PMD31596.1"/>
    </source>
</evidence>
<feature type="region of interest" description="Disordered" evidence="1">
    <location>
        <begin position="373"/>
        <end position="416"/>
    </location>
</feature>
<dbReference type="EMBL" id="KZ613962">
    <property type="protein sequence ID" value="PMD31596.1"/>
    <property type="molecule type" value="Genomic_DNA"/>
</dbReference>
<dbReference type="AlphaFoldDB" id="A0A2J6QZ93"/>
<feature type="region of interest" description="Disordered" evidence="1">
    <location>
        <begin position="176"/>
        <end position="224"/>
    </location>
</feature>
<feature type="region of interest" description="Disordered" evidence="1">
    <location>
        <begin position="428"/>
        <end position="453"/>
    </location>
</feature>
<sequence>MPSPSTSHRPPPPDTKHSTTIHCSDSISQTHNKNQLSPTHKHKPKRTNPSKQKDEQFDLSASDLAPPSILVKRSIKLVEAWLAECERAVNESGSERSDSNFDKGSMVSLWGKGVVRRPVNDVAAFKPVKGIGGGESMNLGKSSSSRRGKFELPEVKDCVYDRAEGVLNQELVEDVKKGGGRREKTRKKKVKANAEGRKAGVSQEDRPAQKEEEDLRFFMSGGRSPGISASLETLIPKGANEYRRSSSTESNVGYCLCKDHEKQHSTLRGEVEQALSRSNSKPSSKSRSPVKLSKSTDKIEHSSLSASISSGRLSGNNITHQNAFYMKEKHQVTYHCSQPTSTSTSTMSSPSSNCSRASSFNIGSIIELSMSAKKLEEREKRERLETAKDRTPSPDPFRPSTPHPIQSGRVRSWASIPLRRKPSIENLKPVVPEPVGNAFTSPSKARAASQPTAVIPVRKPGPYFKEQMAMPGIVGQGTQAFMVNRERRADRNSGGTGEGGGEKGQQADLNKEMDVFRRNRERRRAERRSAGQVMEAGTAGGMTSGGAAKGAGVSAGQKKRSEGEVKEPFNVADEPVASGIEWERRMKEGQSVANGFNVDEEPAVSELARERRLKKGQLAAKKPPSEKYREEERAKYWSPK</sequence>
<evidence type="ECO:0000313" key="3">
    <source>
        <dbReference type="Proteomes" id="UP000235786"/>
    </source>
</evidence>
<feature type="region of interest" description="Disordered" evidence="1">
    <location>
        <begin position="1"/>
        <end position="63"/>
    </location>
</feature>
<keyword evidence="3" id="KW-1185">Reference proteome</keyword>
<dbReference type="Proteomes" id="UP000235786">
    <property type="component" value="Unassembled WGS sequence"/>
</dbReference>
<feature type="compositionally biased region" description="Basic and acidic residues" evidence="1">
    <location>
        <begin position="192"/>
        <end position="216"/>
    </location>
</feature>
<feature type="compositionally biased region" description="Low complexity" evidence="1">
    <location>
        <begin position="275"/>
        <end position="293"/>
    </location>
</feature>
<reference evidence="2 3" key="1">
    <citation type="submission" date="2016-04" db="EMBL/GenBank/DDBJ databases">
        <title>A degradative enzymes factory behind the ericoid mycorrhizal symbiosis.</title>
        <authorList>
            <consortium name="DOE Joint Genome Institute"/>
            <person name="Martino E."/>
            <person name="Morin E."/>
            <person name="Grelet G."/>
            <person name="Kuo A."/>
            <person name="Kohler A."/>
            <person name="Daghino S."/>
            <person name="Barry K."/>
            <person name="Choi C."/>
            <person name="Cichocki N."/>
            <person name="Clum A."/>
            <person name="Copeland A."/>
            <person name="Hainaut M."/>
            <person name="Haridas S."/>
            <person name="Labutti K."/>
            <person name="Lindquist E."/>
            <person name="Lipzen A."/>
            <person name="Khouja H.-R."/>
            <person name="Murat C."/>
            <person name="Ohm R."/>
            <person name="Olson A."/>
            <person name="Spatafora J."/>
            <person name="Veneault-Fourrey C."/>
            <person name="Henrissat B."/>
            <person name="Grigoriev I."/>
            <person name="Martin F."/>
            <person name="Perotto S."/>
        </authorList>
    </citation>
    <scope>NUCLEOTIDE SEQUENCE [LARGE SCALE GENOMIC DNA]</scope>
    <source>
        <strain evidence="2 3">F</strain>
    </source>
</reference>
<feature type="compositionally biased region" description="Basic and acidic residues" evidence="1">
    <location>
        <begin position="623"/>
        <end position="640"/>
    </location>
</feature>
<accession>A0A2J6QZ93</accession>
<feature type="compositionally biased region" description="Gly residues" evidence="1">
    <location>
        <begin position="538"/>
        <end position="549"/>
    </location>
</feature>
<dbReference type="OrthoDB" id="3562211at2759"/>
<feature type="compositionally biased region" description="Gly residues" evidence="1">
    <location>
        <begin position="494"/>
        <end position="503"/>
    </location>
</feature>
<evidence type="ECO:0000256" key="1">
    <source>
        <dbReference type="SAM" id="MobiDB-lite"/>
    </source>
</evidence>
<feature type="region of interest" description="Disordered" evidence="1">
    <location>
        <begin position="610"/>
        <end position="640"/>
    </location>
</feature>
<proteinExistence type="predicted"/>
<feature type="compositionally biased region" description="Pro residues" evidence="1">
    <location>
        <begin position="393"/>
        <end position="402"/>
    </location>
</feature>
<organism evidence="2 3">
    <name type="scientific">Hyaloscypha variabilis (strain UAMH 11265 / GT02V1 / F)</name>
    <name type="common">Meliniomyces variabilis</name>
    <dbReference type="NCBI Taxonomy" id="1149755"/>
    <lineage>
        <taxon>Eukaryota</taxon>
        <taxon>Fungi</taxon>
        <taxon>Dikarya</taxon>
        <taxon>Ascomycota</taxon>
        <taxon>Pezizomycotina</taxon>
        <taxon>Leotiomycetes</taxon>
        <taxon>Helotiales</taxon>
        <taxon>Hyaloscyphaceae</taxon>
        <taxon>Hyaloscypha</taxon>
        <taxon>Hyaloscypha variabilis</taxon>
    </lineage>
</organism>
<feature type="compositionally biased region" description="Basic residues" evidence="1">
    <location>
        <begin position="39"/>
        <end position="48"/>
    </location>
</feature>
<name>A0A2J6QZ93_HYAVF</name>
<feature type="compositionally biased region" description="Polar residues" evidence="1">
    <location>
        <begin position="18"/>
        <end position="38"/>
    </location>
</feature>
<feature type="region of interest" description="Disordered" evidence="1">
    <location>
        <begin position="126"/>
        <end position="147"/>
    </location>
</feature>
<feature type="compositionally biased region" description="Low complexity" evidence="1">
    <location>
        <begin position="302"/>
        <end position="315"/>
    </location>
</feature>
<feature type="region of interest" description="Disordered" evidence="1">
    <location>
        <begin position="336"/>
        <end position="356"/>
    </location>
</feature>
<protein>
    <submittedName>
        <fullName evidence="2">Uncharacterized protein</fullName>
    </submittedName>
</protein>
<feature type="compositionally biased region" description="Basic and acidic residues" evidence="1">
    <location>
        <begin position="373"/>
        <end position="392"/>
    </location>
</feature>
<gene>
    <name evidence="2" type="ORF">L207DRAFT_591543</name>
</gene>
<feature type="compositionally biased region" description="Pro residues" evidence="1">
    <location>
        <begin position="1"/>
        <end position="13"/>
    </location>
</feature>
<feature type="region of interest" description="Disordered" evidence="1">
    <location>
        <begin position="267"/>
        <end position="316"/>
    </location>
</feature>